<protein>
    <recommendedName>
        <fullName evidence="1">mRNA (guanine-N(7))-methyltransferase</fullName>
        <ecNumber evidence="1">2.1.1.56</ecNumber>
    </recommendedName>
</protein>
<dbReference type="Gene3D" id="3.40.50.150">
    <property type="entry name" value="Vaccinia Virus protein VP39"/>
    <property type="match status" value="1"/>
</dbReference>
<dbReference type="STRING" id="81824.A9VAN6"/>
<dbReference type="GeneID" id="5895103"/>
<dbReference type="GO" id="GO:0004482">
    <property type="term" value="F:mRNA 5'-cap (guanine-N7-)-methyltransferase activity"/>
    <property type="evidence" value="ECO:0000318"/>
    <property type="project" value="GO_Central"/>
</dbReference>
<keyword evidence="11" id="KW-1185">Reference proteome</keyword>
<accession>A9VAN6</accession>
<keyword evidence="4" id="KW-0949">S-adenosyl-L-methionine</keyword>
<evidence type="ECO:0000256" key="5">
    <source>
        <dbReference type="ARBA" id="ARBA00022884"/>
    </source>
</evidence>
<dbReference type="CDD" id="cd02440">
    <property type="entry name" value="AdoMet_MTases"/>
    <property type="match status" value="1"/>
</dbReference>
<dbReference type="EMBL" id="CH991574">
    <property type="protein sequence ID" value="EDQ85354.1"/>
    <property type="molecule type" value="Genomic_DNA"/>
</dbReference>
<organism evidence="10 11">
    <name type="scientific">Monosiga brevicollis</name>
    <name type="common">Choanoflagellate</name>
    <dbReference type="NCBI Taxonomy" id="81824"/>
    <lineage>
        <taxon>Eukaryota</taxon>
        <taxon>Choanoflagellata</taxon>
        <taxon>Craspedida</taxon>
        <taxon>Salpingoecidae</taxon>
        <taxon>Monosiga</taxon>
    </lineage>
</organism>
<reference evidence="10 11" key="1">
    <citation type="journal article" date="2008" name="Nature">
        <title>The genome of the choanoflagellate Monosiga brevicollis and the origin of metazoans.</title>
        <authorList>
            <consortium name="JGI Sequencing"/>
            <person name="King N."/>
            <person name="Westbrook M.J."/>
            <person name="Young S.L."/>
            <person name="Kuo A."/>
            <person name="Abedin M."/>
            <person name="Chapman J."/>
            <person name="Fairclough S."/>
            <person name="Hellsten U."/>
            <person name="Isogai Y."/>
            <person name="Letunic I."/>
            <person name="Marr M."/>
            <person name="Pincus D."/>
            <person name="Putnam N."/>
            <person name="Rokas A."/>
            <person name="Wright K.J."/>
            <person name="Zuzow R."/>
            <person name="Dirks W."/>
            <person name="Good M."/>
            <person name="Goodstein D."/>
            <person name="Lemons D."/>
            <person name="Li W."/>
            <person name="Lyons J.B."/>
            <person name="Morris A."/>
            <person name="Nichols S."/>
            <person name="Richter D.J."/>
            <person name="Salamov A."/>
            <person name="Bork P."/>
            <person name="Lim W.A."/>
            <person name="Manning G."/>
            <person name="Miller W.T."/>
            <person name="McGinnis W."/>
            <person name="Shapiro H."/>
            <person name="Tjian R."/>
            <person name="Grigoriev I.V."/>
            <person name="Rokhsar D."/>
        </authorList>
    </citation>
    <scope>NUCLEOTIDE SEQUENCE [LARGE SCALE GENOMIC DNA]</scope>
    <source>
        <strain evidence="11">MX1 / ATCC 50154</strain>
    </source>
</reference>
<feature type="domain" description="MRNA cap 0 methyltransferase" evidence="9">
    <location>
        <begin position="27"/>
        <end position="322"/>
    </location>
</feature>
<evidence type="ECO:0000259" key="9">
    <source>
        <dbReference type="PROSITE" id="PS51562"/>
    </source>
</evidence>
<dbReference type="eggNOG" id="KOG1975">
    <property type="taxonomic scope" value="Eukaryota"/>
</dbReference>
<evidence type="ECO:0000256" key="7">
    <source>
        <dbReference type="ARBA" id="ARBA00044712"/>
    </source>
</evidence>
<comment type="catalytic activity">
    <reaction evidence="7">
        <text>a 5'-end (5'-triphosphoguanosine)-ribonucleoside in mRNA + S-adenosyl-L-methionine = a 5'-end (N(7)-methyl 5'-triphosphoguanosine)-ribonucleoside in mRNA + S-adenosyl-L-homocysteine</text>
        <dbReference type="Rhea" id="RHEA:67008"/>
        <dbReference type="Rhea" id="RHEA-COMP:17166"/>
        <dbReference type="Rhea" id="RHEA-COMP:17167"/>
        <dbReference type="ChEBI" id="CHEBI:57856"/>
        <dbReference type="ChEBI" id="CHEBI:59789"/>
        <dbReference type="ChEBI" id="CHEBI:156461"/>
        <dbReference type="ChEBI" id="CHEBI:167617"/>
        <dbReference type="EC" id="2.1.1.56"/>
    </reaction>
</comment>
<dbReference type="Pfam" id="PF03291">
    <property type="entry name" value="mRNA_G-N7_MeTrfase"/>
    <property type="match status" value="1"/>
</dbReference>
<evidence type="ECO:0000256" key="6">
    <source>
        <dbReference type="ARBA" id="ARBA00023042"/>
    </source>
</evidence>
<dbReference type="GO" id="GO:0003723">
    <property type="term" value="F:RNA binding"/>
    <property type="evidence" value="ECO:0007669"/>
    <property type="project" value="UniProtKB-KW"/>
</dbReference>
<evidence type="ECO:0000256" key="3">
    <source>
        <dbReference type="ARBA" id="ARBA00022679"/>
    </source>
</evidence>
<evidence type="ECO:0000256" key="1">
    <source>
        <dbReference type="ARBA" id="ARBA00011926"/>
    </source>
</evidence>
<dbReference type="SUPFAM" id="SSF53335">
    <property type="entry name" value="S-adenosyl-L-methionine-dependent methyltransferases"/>
    <property type="match status" value="1"/>
</dbReference>
<dbReference type="InterPro" id="IPR004971">
    <property type="entry name" value="mRNA_G-N7_MeTrfase_dom"/>
</dbReference>
<keyword evidence="5" id="KW-0694">RNA-binding</keyword>
<keyword evidence="3" id="KW-0808">Transferase</keyword>
<dbReference type="PANTHER" id="PTHR12189:SF2">
    <property type="entry name" value="MRNA CAP GUANINE-N7 METHYLTRANSFERASE"/>
    <property type="match status" value="1"/>
</dbReference>
<feature type="compositionally biased region" description="Basic residues" evidence="8">
    <location>
        <begin position="1"/>
        <end position="15"/>
    </location>
</feature>
<evidence type="ECO:0000256" key="8">
    <source>
        <dbReference type="SAM" id="MobiDB-lite"/>
    </source>
</evidence>
<dbReference type="PROSITE" id="PS51562">
    <property type="entry name" value="RNA_CAP0_MT"/>
    <property type="match status" value="1"/>
</dbReference>
<feature type="region of interest" description="Disordered" evidence="8">
    <location>
        <begin position="324"/>
        <end position="345"/>
    </location>
</feature>
<evidence type="ECO:0000313" key="10">
    <source>
        <dbReference type="EMBL" id="EDQ85354.1"/>
    </source>
</evidence>
<dbReference type="InterPro" id="IPR039753">
    <property type="entry name" value="RG7MT1"/>
</dbReference>
<gene>
    <name evidence="10" type="ORF">MONBRDRAFT_29289</name>
</gene>
<dbReference type="PANTHER" id="PTHR12189">
    <property type="entry name" value="MRNA GUANINE-7- METHYLTRANSFERASE"/>
    <property type="match status" value="1"/>
</dbReference>
<sequence length="345" mass="39305">MDAKSHYVHQAHHGRTYQEAHKSRQEAVTKPLREYHNDVKNRLIHRFSREVEDHLDLACGRGGDAWKWVGARIHHVLGVDIAPSLLDDARERIDIIRQKKPDHDLTAEFMESDALGKHDIEWGQTFDTVSCMFAAHYLFESKESANQFFENAAAALKEGGYFYGTTICAKRVLALLGKEKEYRNSVLLIKALWDQPSKFGSGYTFALANTVTNHSDEADDVEGGATEYLTFFSVFTKLAERHGLYPVRDLNWSFGRNKRSRRDTLFEREPADHQEAFRYFQPQFCAHPNSQEQGDAAEADNGLLSDLEKASRLYAAFVFQKDTSRMKRSASDDGQPVAQRAKLNA</sequence>
<evidence type="ECO:0000256" key="4">
    <source>
        <dbReference type="ARBA" id="ARBA00022691"/>
    </source>
</evidence>
<evidence type="ECO:0000313" key="11">
    <source>
        <dbReference type="Proteomes" id="UP000001357"/>
    </source>
</evidence>
<keyword evidence="6" id="KW-0507">mRNA processing</keyword>
<dbReference type="EC" id="2.1.1.56" evidence="1"/>
<name>A9VAN6_MONBE</name>
<dbReference type="FunCoup" id="A9VAN6">
    <property type="interactions" value="1507"/>
</dbReference>
<dbReference type="Proteomes" id="UP000001357">
    <property type="component" value="Unassembled WGS sequence"/>
</dbReference>
<dbReference type="GO" id="GO:0005634">
    <property type="term" value="C:nucleus"/>
    <property type="evidence" value="ECO:0000318"/>
    <property type="project" value="GO_Central"/>
</dbReference>
<proteinExistence type="predicted"/>
<dbReference type="AlphaFoldDB" id="A9VAN6"/>
<dbReference type="OMA" id="CMFAAHY"/>
<dbReference type="GO" id="GO:0006370">
    <property type="term" value="P:7-methylguanosine mRNA capping"/>
    <property type="evidence" value="ECO:0000318"/>
    <property type="project" value="GO_Central"/>
</dbReference>
<feature type="compositionally biased region" description="Basic and acidic residues" evidence="8">
    <location>
        <begin position="16"/>
        <end position="26"/>
    </location>
</feature>
<dbReference type="KEGG" id="mbr:MONBRDRAFT_29289"/>
<feature type="region of interest" description="Disordered" evidence="8">
    <location>
        <begin position="1"/>
        <end position="26"/>
    </location>
</feature>
<dbReference type="RefSeq" id="XP_001749765.1">
    <property type="nucleotide sequence ID" value="XM_001749713.1"/>
</dbReference>
<dbReference type="InterPro" id="IPR029063">
    <property type="entry name" value="SAM-dependent_MTases_sf"/>
</dbReference>
<dbReference type="InParanoid" id="A9VAN6"/>
<keyword evidence="2" id="KW-0489">Methyltransferase</keyword>
<keyword evidence="6" id="KW-0506">mRNA capping</keyword>
<evidence type="ECO:0000256" key="2">
    <source>
        <dbReference type="ARBA" id="ARBA00022603"/>
    </source>
</evidence>